<dbReference type="InterPro" id="IPR038750">
    <property type="entry name" value="YczE/YyaS-like"/>
</dbReference>
<dbReference type="GeneID" id="95664092"/>
<sequence length="231" mass="24390">MPHPPTSPSSAAPGRTRRNLPRHLTYLAGCLVFAAGATLFIHSGLGVDPLDVLSLGLLEHFPLTIGLAQALIAAVCIVIWSLWNRRRPVLMPFVTFLLCGSLIDLMRLADLDGIAPVPALVAAVLLCAYGSALIIMSGTGIRAMDLLVISLHRKWHLPFWGAKIGVEAVLLGVGWLLGGPVGVGTLAFLVFVDGLIQPLMAFNARALRLPNLGLAPAPRTPRGDLALGGAR</sequence>
<reference evidence="2" key="2">
    <citation type="submission" date="2020-09" db="EMBL/GenBank/DDBJ databases">
        <authorList>
            <person name="Sun Q."/>
            <person name="Ohkuma M."/>
        </authorList>
    </citation>
    <scope>NUCLEOTIDE SEQUENCE</scope>
    <source>
        <strain evidence="2">JCM 4122</strain>
    </source>
</reference>
<protein>
    <submittedName>
        <fullName evidence="2">Membrane protein</fullName>
    </submittedName>
</protein>
<gene>
    <name evidence="2" type="ORF">GCM10017667_02360</name>
</gene>
<comment type="caution">
    <text evidence="2">The sequence shown here is derived from an EMBL/GenBank/DDBJ whole genome shotgun (WGS) entry which is preliminary data.</text>
</comment>
<dbReference type="AlphaFoldDB" id="A0A919BAW8"/>
<organism evidence="2 3">
    <name type="scientific">Streptomyces filamentosus</name>
    <name type="common">Streptomyces roseosporus</name>
    <dbReference type="NCBI Taxonomy" id="67294"/>
    <lineage>
        <taxon>Bacteria</taxon>
        <taxon>Bacillati</taxon>
        <taxon>Actinomycetota</taxon>
        <taxon>Actinomycetes</taxon>
        <taxon>Kitasatosporales</taxon>
        <taxon>Streptomycetaceae</taxon>
        <taxon>Streptomyces</taxon>
    </lineage>
</organism>
<proteinExistence type="predicted"/>
<dbReference type="PANTHER" id="PTHR40078:SF1">
    <property type="entry name" value="INTEGRAL MEMBRANE PROTEIN"/>
    <property type="match status" value="1"/>
</dbReference>
<evidence type="ECO:0000256" key="1">
    <source>
        <dbReference type="SAM" id="Phobius"/>
    </source>
</evidence>
<reference evidence="2" key="1">
    <citation type="journal article" date="2014" name="Int. J. Syst. Evol. Microbiol.">
        <title>Complete genome sequence of Corynebacterium casei LMG S-19264T (=DSM 44701T), isolated from a smear-ripened cheese.</title>
        <authorList>
            <consortium name="US DOE Joint Genome Institute (JGI-PGF)"/>
            <person name="Walter F."/>
            <person name="Albersmeier A."/>
            <person name="Kalinowski J."/>
            <person name="Ruckert C."/>
        </authorList>
    </citation>
    <scope>NUCLEOTIDE SEQUENCE</scope>
    <source>
        <strain evidence="2">JCM 4122</strain>
    </source>
</reference>
<dbReference type="Pfam" id="PF19700">
    <property type="entry name" value="DUF6198"/>
    <property type="match status" value="1"/>
</dbReference>
<accession>A0A919BAW8</accession>
<keyword evidence="3" id="KW-1185">Reference proteome</keyword>
<feature type="transmembrane region" description="Helical" evidence="1">
    <location>
        <begin position="90"/>
        <end position="109"/>
    </location>
</feature>
<dbReference type="EMBL" id="BNBE01000001">
    <property type="protein sequence ID" value="GHF78492.1"/>
    <property type="molecule type" value="Genomic_DNA"/>
</dbReference>
<dbReference type="PANTHER" id="PTHR40078">
    <property type="entry name" value="INTEGRAL MEMBRANE PROTEIN-RELATED"/>
    <property type="match status" value="1"/>
</dbReference>
<keyword evidence="1" id="KW-1133">Transmembrane helix</keyword>
<evidence type="ECO:0000313" key="2">
    <source>
        <dbReference type="EMBL" id="GHF78492.1"/>
    </source>
</evidence>
<feature type="transmembrane region" description="Helical" evidence="1">
    <location>
        <begin position="24"/>
        <end position="41"/>
    </location>
</feature>
<evidence type="ECO:0000313" key="3">
    <source>
        <dbReference type="Proteomes" id="UP000632849"/>
    </source>
</evidence>
<feature type="transmembrane region" description="Helical" evidence="1">
    <location>
        <begin position="115"/>
        <end position="136"/>
    </location>
</feature>
<dbReference type="Proteomes" id="UP000632849">
    <property type="component" value="Unassembled WGS sequence"/>
</dbReference>
<feature type="transmembrane region" description="Helical" evidence="1">
    <location>
        <begin position="61"/>
        <end position="83"/>
    </location>
</feature>
<name>A0A919BAW8_STRFL</name>
<keyword evidence="1" id="KW-0812">Transmembrane</keyword>
<keyword evidence="1" id="KW-0472">Membrane</keyword>
<dbReference type="RefSeq" id="WP_190040557.1">
    <property type="nucleotide sequence ID" value="NZ_BNBE01000001.1"/>
</dbReference>